<protein>
    <submittedName>
        <fullName evidence="1">Uncharacterized protein</fullName>
    </submittedName>
</protein>
<proteinExistence type="predicted"/>
<dbReference type="HOGENOM" id="CLU_3058013_0_0_11"/>
<keyword evidence="2" id="KW-1185">Reference proteome</keyword>
<gene>
    <name evidence="1" type="ordered locus">AAur_3728</name>
</gene>
<dbReference type="KEGG" id="aau:AAur_3728"/>
<dbReference type="AlphaFoldDB" id="A1RB02"/>
<evidence type="ECO:0000313" key="2">
    <source>
        <dbReference type="Proteomes" id="UP000000637"/>
    </source>
</evidence>
<reference evidence="1 2" key="1">
    <citation type="journal article" date="2006" name="PLoS Genet.">
        <title>Secrets of soil survival revealed by the genome sequence of Arthrobacter aurescens TC1.</title>
        <authorList>
            <person name="Mongodin E.F."/>
            <person name="Shapir N."/>
            <person name="Daugherty S.C."/>
            <person name="DeBoy R.T."/>
            <person name="Emerson J.B."/>
            <person name="Shvartzbeyn A."/>
            <person name="Radune D."/>
            <person name="Vamathevan J."/>
            <person name="Riggs F."/>
            <person name="Grinberg V."/>
            <person name="Khouri H."/>
            <person name="Wackett L.P."/>
            <person name="Nelson K.E."/>
            <person name="Sadowsky M.J."/>
        </authorList>
    </citation>
    <scope>NUCLEOTIDE SEQUENCE [LARGE SCALE GENOMIC DNA]</scope>
    <source>
        <strain evidence="1 2">TC1</strain>
    </source>
</reference>
<dbReference type="Proteomes" id="UP000000637">
    <property type="component" value="Chromosome"/>
</dbReference>
<accession>A1RB02</accession>
<evidence type="ECO:0000313" key="1">
    <source>
        <dbReference type="EMBL" id="ABM09462.1"/>
    </source>
</evidence>
<dbReference type="EMBL" id="CP000474">
    <property type="protein sequence ID" value="ABM09462.1"/>
    <property type="molecule type" value="Genomic_DNA"/>
</dbReference>
<sequence length="53" mass="5473">MKAGHLLKTLLRRLGFQPGRRGTAPDGGDSSAAVVDVSRGTVSLQLTVGSQPL</sequence>
<organism evidence="1 2">
    <name type="scientific">Paenarthrobacter aurescens (strain TC1)</name>
    <dbReference type="NCBI Taxonomy" id="290340"/>
    <lineage>
        <taxon>Bacteria</taxon>
        <taxon>Bacillati</taxon>
        <taxon>Actinomycetota</taxon>
        <taxon>Actinomycetes</taxon>
        <taxon>Micrococcales</taxon>
        <taxon>Micrococcaceae</taxon>
        <taxon>Paenarthrobacter</taxon>
    </lineage>
</organism>
<dbReference type="STRING" id="290340.AAur_3728"/>
<name>A1RB02_PAEAT</name>
<dbReference type="RefSeq" id="WP_011776340.1">
    <property type="nucleotide sequence ID" value="NC_008711.1"/>
</dbReference>